<evidence type="ECO:0000313" key="2">
    <source>
        <dbReference type="EnsemblMetazoa" id="PPA42596.1"/>
    </source>
</evidence>
<accession>A0A8R1UWK9</accession>
<gene>
    <name evidence="2" type="primary">WBGene00280965</name>
</gene>
<dbReference type="AlphaFoldDB" id="A0A2A6BWI9"/>
<sequence length="90" mass="10115">MESQMSAKQSCEKPSDSTERGNLTNNSRFRGCFARNTSDIKVVTCLFACRPDYDDDSILSGNMDTLELAVTQFITIHHGVRHESSRSVRN</sequence>
<reference evidence="3" key="1">
    <citation type="journal article" date="2008" name="Nat. Genet.">
        <title>The Pristionchus pacificus genome provides a unique perspective on nematode lifestyle and parasitism.</title>
        <authorList>
            <person name="Dieterich C."/>
            <person name="Clifton S.W."/>
            <person name="Schuster L.N."/>
            <person name="Chinwalla A."/>
            <person name="Delehaunty K."/>
            <person name="Dinkelacker I."/>
            <person name="Fulton L."/>
            <person name="Fulton R."/>
            <person name="Godfrey J."/>
            <person name="Minx P."/>
            <person name="Mitreva M."/>
            <person name="Roeseler W."/>
            <person name="Tian H."/>
            <person name="Witte H."/>
            <person name="Yang S.P."/>
            <person name="Wilson R.K."/>
            <person name="Sommer R.J."/>
        </authorList>
    </citation>
    <scope>NUCLEOTIDE SEQUENCE [LARGE SCALE GENOMIC DNA]</scope>
    <source>
        <strain evidence="3">PS312</strain>
    </source>
</reference>
<evidence type="ECO:0000313" key="3">
    <source>
        <dbReference type="Proteomes" id="UP000005239"/>
    </source>
</evidence>
<accession>A0A2A6BWI9</accession>
<dbReference type="Proteomes" id="UP000005239">
    <property type="component" value="Unassembled WGS sequence"/>
</dbReference>
<keyword evidence="3" id="KW-1185">Reference proteome</keyword>
<proteinExistence type="predicted"/>
<dbReference type="EnsemblMetazoa" id="PPA42596.1">
    <property type="protein sequence ID" value="PPA42596.1"/>
    <property type="gene ID" value="WBGene00280965"/>
</dbReference>
<reference evidence="2" key="2">
    <citation type="submission" date="2022-06" db="UniProtKB">
        <authorList>
            <consortium name="EnsemblMetazoa"/>
        </authorList>
    </citation>
    <scope>IDENTIFICATION</scope>
    <source>
        <strain evidence="2">PS312</strain>
    </source>
</reference>
<feature type="compositionally biased region" description="Basic and acidic residues" evidence="1">
    <location>
        <begin position="10"/>
        <end position="19"/>
    </location>
</feature>
<name>A0A2A6BWI9_PRIPA</name>
<evidence type="ECO:0000256" key="1">
    <source>
        <dbReference type="SAM" id="MobiDB-lite"/>
    </source>
</evidence>
<feature type="region of interest" description="Disordered" evidence="1">
    <location>
        <begin position="1"/>
        <end position="27"/>
    </location>
</feature>
<organism evidence="2 3">
    <name type="scientific">Pristionchus pacificus</name>
    <name type="common">Parasitic nematode worm</name>
    <dbReference type="NCBI Taxonomy" id="54126"/>
    <lineage>
        <taxon>Eukaryota</taxon>
        <taxon>Metazoa</taxon>
        <taxon>Ecdysozoa</taxon>
        <taxon>Nematoda</taxon>
        <taxon>Chromadorea</taxon>
        <taxon>Rhabditida</taxon>
        <taxon>Rhabditina</taxon>
        <taxon>Diplogasteromorpha</taxon>
        <taxon>Diplogasteroidea</taxon>
        <taxon>Neodiplogasteridae</taxon>
        <taxon>Pristionchus</taxon>
    </lineage>
</organism>
<protein>
    <submittedName>
        <fullName evidence="2">Uncharacterized protein</fullName>
    </submittedName>
</protein>